<dbReference type="GO" id="GO:0097621">
    <property type="term" value="F:monoamine oxidase activity"/>
    <property type="evidence" value="ECO:0007669"/>
    <property type="project" value="UniProtKB-EC"/>
</dbReference>
<comment type="caution">
    <text evidence="2">The sequence shown here is derived from an EMBL/GenBank/DDBJ whole genome shotgun (WGS) entry which is preliminary data.</text>
</comment>
<dbReference type="GO" id="GO:0008168">
    <property type="term" value="F:methyltransferase activity"/>
    <property type="evidence" value="ECO:0007669"/>
    <property type="project" value="UniProtKB-KW"/>
</dbReference>
<dbReference type="GO" id="GO:0052903">
    <property type="term" value="F:N(1)-acetylpolyamine oxidase (3-acetamidopropanal-forming) activity"/>
    <property type="evidence" value="ECO:0007669"/>
    <property type="project" value="UniProtKB-EC"/>
</dbReference>
<dbReference type="EC" id="1.4.3.4" evidence="2"/>
<dbReference type="EMBL" id="AEYI02002254">
    <property type="protein sequence ID" value="KFG28988.1"/>
    <property type="molecule type" value="Genomic_DNA"/>
</dbReference>
<sequence>VVAEVLAVLQRMFGLPDKKFPPPVDFIVTRWQDDPFARGSYSFP</sequence>
<protein>
    <submittedName>
        <fullName evidence="2">Histone lysine-specific demethylase LSD1/BHC110/KDMA1A</fullName>
        <ecNumber evidence="2">1.4.3.4</ecNumber>
        <ecNumber evidence="2">1.5.3.13</ecNumber>
    </submittedName>
</protein>
<reference evidence="2 3" key="1">
    <citation type="submission" date="2014-03" db="EMBL/GenBank/DDBJ databases">
        <authorList>
            <person name="Sibley D."/>
            <person name="Venepally P."/>
            <person name="Karamycheva S."/>
            <person name="Hadjithomas M."/>
            <person name="Khan A."/>
            <person name="Brunk B."/>
            <person name="Roos D."/>
            <person name="Caler E."/>
            <person name="Lorenzi H."/>
        </authorList>
    </citation>
    <scope>NUCLEOTIDE SEQUENCE [LARGE SCALE GENOMIC DNA]</scope>
    <source>
        <strain evidence="3">p89</strain>
    </source>
</reference>
<dbReference type="SUPFAM" id="SSF54373">
    <property type="entry name" value="FAD-linked reductases, C-terminal domain"/>
    <property type="match status" value="1"/>
</dbReference>
<dbReference type="InterPro" id="IPR002937">
    <property type="entry name" value="Amino_oxidase"/>
</dbReference>
<dbReference type="EC" id="1.5.3.13" evidence="2"/>
<evidence type="ECO:0000259" key="1">
    <source>
        <dbReference type="Pfam" id="PF01593"/>
    </source>
</evidence>
<keyword evidence="2" id="KW-0560">Oxidoreductase</keyword>
<dbReference type="VEuPathDB" id="ToxoDB:TGP89_242415B"/>
<evidence type="ECO:0000313" key="3">
    <source>
        <dbReference type="Proteomes" id="UP000028828"/>
    </source>
</evidence>
<dbReference type="GO" id="GO:0032259">
    <property type="term" value="P:methylation"/>
    <property type="evidence" value="ECO:0007669"/>
    <property type="project" value="UniProtKB-KW"/>
</dbReference>
<keyword evidence="2" id="KW-0489">Methyltransferase</keyword>
<dbReference type="AlphaFoldDB" id="A0A086JA20"/>
<proteinExistence type="predicted"/>
<feature type="domain" description="Amine oxidase" evidence="1">
    <location>
        <begin position="2"/>
        <end position="44"/>
    </location>
</feature>
<feature type="non-terminal residue" evidence="2">
    <location>
        <position position="1"/>
    </location>
</feature>
<dbReference type="Pfam" id="PF01593">
    <property type="entry name" value="Amino_oxidase"/>
    <property type="match status" value="1"/>
</dbReference>
<accession>A0A086JA20</accession>
<organism evidence="2 3">
    <name type="scientific">Toxoplasma gondii p89</name>
    <dbReference type="NCBI Taxonomy" id="943119"/>
    <lineage>
        <taxon>Eukaryota</taxon>
        <taxon>Sar</taxon>
        <taxon>Alveolata</taxon>
        <taxon>Apicomplexa</taxon>
        <taxon>Conoidasida</taxon>
        <taxon>Coccidia</taxon>
        <taxon>Eucoccidiorida</taxon>
        <taxon>Eimeriorina</taxon>
        <taxon>Sarcocystidae</taxon>
        <taxon>Toxoplasma</taxon>
    </lineage>
</organism>
<dbReference type="Proteomes" id="UP000028828">
    <property type="component" value="Unassembled WGS sequence"/>
</dbReference>
<gene>
    <name evidence="2" type="ORF">TGP89_242415B</name>
</gene>
<feature type="non-terminal residue" evidence="2">
    <location>
        <position position="44"/>
    </location>
</feature>
<evidence type="ECO:0000313" key="2">
    <source>
        <dbReference type="EMBL" id="KFG28988.1"/>
    </source>
</evidence>
<name>A0A086JA20_TOXGO</name>
<keyword evidence="2" id="KW-0808">Transferase</keyword>
<dbReference type="Gene3D" id="3.90.660.10">
    <property type="match status" value="1"/>
</dbReference>